<feature type="signal peptide" evidence="13">
    <location>
        <begin position="1"/>
        <end position="21"/>
    </location>
</feature>
<evidence type="ECO:0000256" key="6">
    <source>
        <dbReference type="ARBA" id="ARBA00022989"/>
    </source>
</evidence>
<evidence type="ECO:0000256" key="4">
    <source>
        <dbReference type="ARBA" id="ARBA00022692"/>
    </source>
</evidence>
<evidence type="ECO:0000256" key="7">
    <source>
        <dbReference type="ARBA" id="ARBA00023136"/>
    </source>
</evidence>
<accession>A0A9Q1HQS2</accession>
<comment type="caution">
    <text evidence="15">The sequence shown here is derived from an EMBL/GenBank/DDBJ whole genome shotgun (WGS) entry which is preliminary data.</text>
</comment>
<evidence type="ECO:0000256" key="5">
    <source>
        <dbReference type="ARBA" id="ARBA00022949"/>
    </source>
</evidence>
<feature type="region of interest" description="Disordered" evidence="11">
    <location>
        <begin position="351"/>
        <end position="405"/>
    </location>
</feature>
<dbReference type="InterPro" id="IPR051874">
    <property type="entry name" value="Ig-like_domain-LISCH7"/>
</dbReference>
<evidence type="ECO:0000259" key="14">
    <source>
        <dbReference type="PROSITE" id="PS50835"/>
    </source>
</evidence>
<evidence type="ECO:0000313" key="16">
    <source>
        <dbReference type="Proteomes" id="UP001152803"/>
    </source>
</evidence>
<evidence type="ECO:0000256" key="3">
    <source>
        <dbReference type="ARBA" id="ARBA00022427"/>
    </source>
</evidence>
<dbReference type="GO" id="GO:0005923">
    <property type="term" value="C:bicellular tight junction"/>
    <property type="evidence" value="ECO:0007669"/>
    <property type="project" value="UniProtKB-SubCell"/>
</dbReference>
<keyword evidence="7 12" id="KW-0472">Membrane</keyword>
<reference evidence="15" key="1">
    <citation type="journal article" date="2023" name="Science">
        <title>Genome structures resolve the early diversification of teleost fishes.</title>
        <authorList>
            <person name="Parey E."/>
            <person name="Louis A."/>
            <person name="Montfort J."/>
            <person name="Bouchez O."/>
            <person name="Roques C."/>
            <person name="Iampietro C."/>
            <person name="Lluch J."/>
            <person name="Castinel A."/>
            <person name="Donnadieu C."/>
            <person name="Desvignes T."/>
            <person name="Floi Bucao C."/>
            <person name="Jouanno E."/>
            <person name="Wen M."/>
            <person name="Mejri S."/>
            <person name="Dirks R."/>
            <person name="Jansen H."/>
            <person name="Henkel C."/>
            <person name="Chen W.J."/>
            <person name="Zahm M."/>
            <person name="Cabau C."/>
            <person name="Klopp C."/>
            <person name="Thompson A.W."/>
            <person name="Robinson-Rechavi M."/>
            <person name="Braasch I."/>
            <person name="Lecointre G."/>
            <person name="Bobe J."/>
            <person name="Postlethwait J.H."/>
            <person name="Berthelot C."/>
            <person name="Roest Crollius H."/>
            <person name="Guiguen Y."/>
        </authorList>
    </citation>
    <scope>NUCLEOTIDE SEQUENCE</scope>
    <source>
        <strain evidence="15">Concon-B</strain>
    </source>
</reference>
<dbReference type="Gene3D" id="2.60.40.10">
    <property type="entry name" value="Immunoglobulins"/>
    <property type="match status" value="1"/>
</dbReference>
<keyword evidence="6 12" id="KW-1133">Transmembrane helix</keyword>
<comment type="similarity">
    <text evidence="2">Belongs to the immunoglobulin superfamily. LISCH7 family.</text>
</comment>
<evidence type="ECO:0000256" key="13">
    <source>
        <dbReference type="SAM" id="SignalP"/>
    </source>
</evidence>
<dbReference type="PANTHER" id="PTHR15923:SF0">
    <property type="entry name" value="IMMUNOGLOBULIN-LIKE DOMAIN-CONTAINING RECEPTOR 2"/>
    <property type="match status" value="1"/>
</dbReference>
<feature type="region of interest" description="Disordered" evidence="11">
    <location>
        <begin position="605"/>
        <end position="628"/>
    </location>
</feature>
<gene>
    <name evidence="15" type="ORF">COCON_G00195880</name>
</gene>
<keyword evidence="3" id="KW-0796">Tight junction</keyword>
<feature type="region of interest" description="Disordered" evidence="11">
    <location>
        <begin position="448"/>
        <end position="515"/>
    </location>
</feature>
<dbReference type="PANTHER" id="PTHR15923">
    <property type="entry name" value="TRANSMEMBRANE AND IMMUNOGLOBULIN DOMAIN-CONTAINING PROTEIN"/>
    <property type="match status" value="1"/>
</dbReference>
<dbReference type="PROSITE" id="PS50835">
    <property type="entry name" value="IG_LIKE"/>
    <property type="match status" value="1"/>
</dbReference>
<keyword evidence="8" id="KW-1015">Disulfide bond</keyword>
<keyword evidence="16" id="KW-1185">Reference proteome</keyword>
<keyword evidence="4 12" id="KW-0812">Transmembrane</keyword>
<evidence type="ECO:0000256" key="10">
    <source>
        <dbReference type="ARBA" id="ARBA00046288"/>
    </source>
</evidence>
<evidence type="ECO:0000256" key="11">
    <source>
        <dbReference type="SAM" id="MobiDB-lite"/>
    </source>
</evidence>
<feature type="compositionally biased region" description="Low complexity" evidence="11">
    <location>
        <begin position="553"/>
        <end position="567"/>
    </location>
</feature>
<feature type="compositionally biased region" description="Basic and acidic residues" evidence="11">
    <location>
        <begin position="465"/>
        <end position="491"/>
    </location>
</feature>
<evidence type="ECO:0000256" key="9">
    <source>
        <dbReference type="ARBA" id="ARBA00023319"/>
    </source>
</evidence>
<dbReference type="InterPro" id="IPR008664">
    <property type="entry name" value="LISCH7"/>
</dbReference>
<keyword evidence="5" id="KW-0965">Cell junction</keyword>
<dbReference type="InterPro" id="IPR036179">
    <property type="entry name" value="Ig-like_dom_sf"/>
</dbReference>
<evidence type="ECO:0000256" key="2">
    <source>
        <dbReference type="ARBA" id="ARBA00009491"/>
    </source>
</evidence>
<protein>
    <recommendedName>
        <fullName evidence="14">Ig-like domain-containing protein</fullName>
    </recommendedName>
</protein>
<feature type="compositionally biased region" description="Basic and acidic residues" evidence="11">
    <location>
        <begin position="360"/>
        <end position="370"/>
    </location>
</feature>
<evidence type="ECO:0000256" key="12">
    <source>
        <dbReference type="SAM" id="Phobius"/>
    </source>
</evidence>
<sequence length="690" mass="77763">MDSLLIRWIPLVLVTVSRCDGVQVSVRGERKFAMLFQEVTLQCQYSSHSTQMPVVQWWYKSYCRDRTKDSFTFTEDLVRTGSELGSTSNLDCSDSARTVRPVASGQGSSLTLAEHYKGRDIAIINKADLRIGQLMWGDSGVYFCKVIISDDVEGKSEDKVELLVLGMTGVQNDLLPEFDVKIMEEWVFVTVVILGGFCFLLLVGICWCQCCPHSCCCYVPCCCCPDTCCCPRHLYEAGKAVKGSHYPPMGMYPPYYIPQVPTMVPAAPSTIIAAPKMTPTPPMENNVVGVHAGYRLPANKEQDSMKVVCHVEKELAQFEPAHRSCHQSSSMSELSSLHEGDLDFRQTYRQVQRKAMPAISDHDGPLDDLRTASTSHTRRSTRHPHRGSREDEPQSRWNSRSEHLQRKVFRANSHTGSLDELEEFAHTYHQRGRRGEFRDGRRDYELELQEREHTPPFRDGPPEAWLEHQQPEPYRKERGRERERERERDWGRPPPSPRKRRDTGESERAARGGPAYDDAFLNSVLERKARAAAAGGARRTVSIATHPPRPAPRRAATATSAGRLATGPRRRTRCPPTAKWRLSGIAPPSLCPALLLHPPKPECVPHSARAQGRTREAPESEHSPKQRFSHSVNFGEQETHVGSASHRAAERLPEVCFPTLYPKPPRACHRAVDKDALQLSECHPAYFCTL</sequence>
<feature type="compositionally biased region" description="Basic residues" evidence="11">
    <location>
        <begin position="376"/>
        <end position="386"/>
    </location>
</feature>
<feature type="chain" id="PRO_5040435216" description="Ig-like domain-containing protein" evidence="13">
    <location>
        <begin position="22"/>
        <end position="690"/>
    </location>
</feature>
<dbReference type="GO" id="GO:0012505">
    <property type="term" value="C:endomembrane system"/>
    <property type="evidence" value="ECO:0007669"/>
    <property type="project" value="UniProtKB-SubCell"/>
</dbReference>
<proteinExistence type="inferred from homology"/>
<dbReference type="SUPFAM" id="SSF48726">
    <property type="entry name" value="Immunoglobulin"/>
    <property type="match status" value="1"/>
</dbReference>
<dbReference type="EMBL" id="JAFJMO010000015">
    <property type="protein sequence ID" value="KAJ8255724.1"/>
    <property type="molecule type" value="Genomic_DNA"/>
</dbReference>
<dbReference type="OrthoDB" id="8943907at2759"/>
<dbReference type="InterPro" id="IPR007110">
    <property type="entry name" value="Ig-like_dom"/>
</dbReference>
<evidence type="ECO:0000313" key="15">
    <source>
        <dbReference type="EMBL" id="KAJ8255724.1"/>
    </source>
</evidence>
<feature type="domain" description="Ig-like" evidence="14">
    <location>
        <begin position="10"/>
        <end position="161"/>
    </location>
</feature>
<dbReference type="Pfam" id="PF05624">
    <property type="entry name" value="LSR"/>
    <property type="match status" value="1"/>
</dbReference>
<feature type="transmembrane region" description="Helical" evidence="12">
    <location>
        <begin position="186"/>
        <end position="205"/>
    </location>
</feature>
<dbReference type="GO" id="GO:0016020">
    <property type="term" value="C:membrane"/>
    <property type="evidence" value="ECO:0007669"/>
    <property type="project" value="TreeGrafter"/>
</dbReference>
<dbReference type="SMART" id="SM00409">
    <property type="entry name" value="IG"/>
    <property type="match status" value="1"/>
</dbReference>
<feature type="compositionally biased region" description="Basic and acidic residues" evidence="11">
    <location>
        <begin position="387"/>
        <end position="405"/>
    </location>
</feature>
<dbReference type="Proteomes" id="UP001152803">
    <property type="component" value="Unassembled WGS sequence"/>
</dbReference>
<evidence type="ECO:0000256" key="1">
    <source>
        <dbReference type="ARBA" id="ARBA00004435"/>
    </source>
</evidence>
<keyword evidence="13" id="KW-0732">Signal</keyword>
<dbReference type="InterPro" id="IPR013783">
    <property type="entry name" value="Ig-like_fold"/>
</dbReference>
<dbReference type="InterPro" id="IPR003599">
    <property type="entry name" value="Ig_sub"/>
</dbReference>
<comment type="subcellular location">
    <subcellularLocation>
        <location evidence="1">Cell junction</location>
        <location evidence="1">Tight junction</location>
    </subcellularLocation>
    <subcellularLocation>
        <location evidence="10">Endomembrane system</location>
        <topology evidence="10">Single-pass type I membrane protein</topology>
    </subcellularLocation>
</comment>
<dbReference type="GO" id="GO:0031016">
    <property type="term" value="P:pancreas development"/>
    <property type="evidence" value="ECO:0007669"/>
    <property type="project" value="TreeGrafter"/>
</dbReference>
<keyword evidence="9" id="KW-0393">Immunoglobulin domain</keyword>
<dbReference type="AlphaFoldDB" id="A0A9Q1HQS2"/>
<organism evidence="15 16">
    <name type="scientific">Conger conger</name>
    <name type="common">Conger eel</name>
    <name type="synonym">Muraena conger</name>
    <dbReference type="NCBI Taxonomy" id="82655"/>
    <lineage>
        <taxon>Eukaryota</taxon>
        <taxon>Metazoa</taxon>
        <taxon>Chordata</taxon>
        <taxon>Craniata</taxon>
        <taxon>Vertebrata</taxon>
        <taxon>Euteleostomi</taxon>
        <taxon>Actinopterygii</taxon>
        <taxon>Neopterygii</taxon>
        <taxon>Teleostei</taxon>
        <taxon>Anguilliformes</taxon>
        <taxon>Congridae</taxon>
        <taxon>Conger</taxon>
    </lineage>
</organism>
<evidence type="ECO:0000256" key="8">
    <source>
        <dbReference type="ARBA" id="ARBA00023157"/>
    </source>
</evidence>
<feature type="region of interest" description="Disordered" evidence="11">
    <location>
        <begin position="532"/>
        <end position="581"/>
    </location>
</feature>
<name>A0A9Q1HQS2_CONCO</name>
<feature type="compositionally biased region" description="Basic and acidic residues" evidence="11">
    <location>
        <begin position="613"/>
        <end position="624"/>
    </location>
</feature>